<keyword evidence="2" id="KW-0472">Membrane</keyword>
<feature type="region of interest" description="Disordered" evidence="1">
    <location>
        <begin position="517"/>
        <end position="548"/>
    </location>
</feature>
<keyword evidence="2" id="KW-0812">Transmembrane</keyword>
<dbReference type="AlphaFoldDB" id="A0A914Y077"/>
<feature type="compositionally biased region" description="Basic and acidic residues" evidence="1">
    <location>
        <begin position="518"/>
        <end position="548"/>
    </location>
</feature>
<organism evidence="4 5">
    <name type="scientific">Panagrolaimus superbus</name>
    <dbReference type="NCBI Taxonomy" id="310955"/>
    <lineage>
        <taxon>Eukaryota</taxon>
        <taxon>Metazoa</taxon>
        <taxon>Ecdysozoa</taxon>
        <taxon>Nematoda</taxon>
        <taxon>Chromadorea</taxon>
        <taxon>Rhabditida</taxon>
        <taxon>Tylenchina</taxon>
        <taxon>Panagrolaimomorpha</taxon>
        <taxon>Panagrolaimoidea</taxon>
        <taxon>Panagrolaimidae</taxon>
        <taxon>Panagrolaimus</taxon>
    </lineage>
</organism>
<evidence type="ECO:0000256" key="2">
    <source>
        <dbReference type="SAM" id="Phobius"/>
    </source>
</evidence>
<keyword evidence="3" id="KW-0732">Signal</keyword>
<feature type="region of interest" description="Disordered" evidence="1">
    <location>
        <begin position="475"/>
        <end position="499"/>
    </location>
</feature>
<feature type="transmembrane region" description="Helical" evidence="2">
    <location>
        <begin position="412"/>
        <end position="436"/>
    </location>
</feature>
<dbReference type="WBParaSite" id="PSU_v2.g1361.t1">
    <property type="protein sequence ID" value="PSU_v2.g1361.t1"/>
    <property type="gene ID" value="PSU_v2.g1361"/>
</dbReference>
<feature type="signal peptide" evidence="3">
    <location>
        <begin position="1"/>
        <end position="18"/>
    </location>
</feature>
<evidence type="ECO:0000256" key="3">
    <source>
        <dbReference type="SAM" id="SignalP"/>
    </source>
</evidence>
<evidence type="ECO:0000313" key="5">
    <source>
        <dbReference type="WBParaSite" id="PSU_v2.g1361.t1"/>
    </source>
</evidence>
<accession>A0A914Y077</accession>
<keyword evidence="2" id="KW-1133">Transmembrane helix</keyword>
<evidence type="ECO:0000256" key="1">
    <source>
        <dbReference type="SAM" id="MobiDB-lite"/>
    </source>
</evidence>
<sequence>MKMKLFLLFFVIIKFVGSEQNVADNYHGNLRQWTIKADGKMHIGLHLLKESVKLTFPKVTRFNELLSEIKLYSPNERGKCKDANSLNFNLVIAPKNDIHGEIKVISNRIVANLFETCDGGERPDHTAYASPLIDVNPVSLAIPGHLCYDNINTVPFQIYDKDKTKYFMELQVSGNFDCQPSYMELENIELPEFETNKLNESFAGHEEEYWWKRGNDEMLPDQISFDSEKNVKINLLNSTVSTPHFFRIGIEQPIPTFKFNFGAKCVGAVFEMYLNLKKDCHILIKLNQNGFTFSTPLNQNNNITGALSSLIFDGNQVFVKVASPLSINKYQTCQLSNPSDVPNDQFVLQMAPLENIGDCETAEIILSHSDVVDGIEVLIDRAKIVENTTENATENSTIPSSTDKSAEAKMSWWWYLIFGGIGLFIVVIAILIYIFVVRPRLQNQKKSKTPIVMIESVEDEDHRRITVDTKTAISPELKPQKVQPSKSVPPPINDSGKKLKDNTQIIVGAPAKIVTPKKSNDAKVMAKDATDKNDKDGDKNPTKSIENRTQKSVNPIKFDSNFVRSLLPASAFAAEKFYEDYPIKDDKIDLNKCPSDITITDDFWALFSSFLKADDITELERPNRKHGRQYQYQFIVRDLSKPQQWITVIE</sequence>
<reference evidence="5" key="1">
    <citation type="submission" date="2022-11" db="UniProtKB">
        <authorList>
            <consortium name="WormBaseParasite"/>
        </authorList>
    </citation>
    <scope>IDENTIFICATION</scope>
</reference>
<dbReference type="Proteomes" id="UP000887577">
    <property type="component" value="Unplaced"/>
</dbReference>
<keyword evidence="4" id="KW-1185">Reference proteome</keyword>
<protein>
    <submittedName>
        <fullName evidence="5">Uncharacterized protein</fullName>
    </submittedName>
</protein>
<evidence type="ECO:0000313" key="4">
    <source>
        <dbReference type="Proteomes" id="UP000887577"/>
    </source>
</evidence>
<proteinExistence type="predicted"/>
<name>A0A914Y077_9BILA</name>
<feature type="chain" id="PRO_5037908295" evidence="3">
    <location>
        <begin position="19"/>
        <end position="650"/>
    </location>
</feature>